<reference evidence="9" key="1">
    <citation type="journal article" date="2010" name="BMC Genomics">
        <title>A genomic perspective on the potential of Actinobacillus succinogenes for industrial succinate production.</title>
        <authorList>
            <person name="McKinlay J.B."/>
            <person name="Laivenieks M."/>
            <person name="Schindler B.D."/>
            <person name="McKinlay A.A."/>
            <person name="Siddaramappa S."/>
            <person name="Challacombe J.F."/>
            <person name="Lowry S.R."/>
            <person name="Clum A."/>
            <person name="Lapidus A.L."/>
            <person name="Burkhart K.B."/>
            <person name="Harkins V."/>
            <person name="Vieille C."/>
        </authorList>
    </citation>
    <scope>NUCLEOTIDE SEQUENCE [LARGE SCALE GENOMIC DNA]</scope>
    <source>
        <strain evidence="9">ATCC 55618 / DSM 22257 / CCUG 43843 / 130Z</strain>
    </source>
</reference>
<evidence type="ECO:0000256" key="5">
    <source>
        <dbReference type="ARBA" id="ARBA00023136"/>
    </source>
</evidence>
<evidence type="ECO:0000256" key="3">
    <source>
        <dbReference type="ARBA" id="ARBA00022692"/>
    </source>
</evidence>
<dbReference type="STRING" id="339671.Asuc_1436"/>
<dbReference type="KEGG" id="asu:Asuc_1436"/>
<organism evidence="8 9">
    <name type="scientific">Actinobacillus succinogenes (strain ATCC 55618 / DSM 22257 / CCUG 43843 / 130Z)</name>
    <dbReference type="NCBI Taxonomy" id="339671"/>
    <lineage>
        <taxon>Bacteria</taxon>
        <taxon>Pseudomonadati</taxon>
        <taxon>Pseudomonadota</taxon>
        <taxon>Gammaproteobacteria</taxon>
        <taxon>Pasteurellales</taxon>
        <taxon>Pasteurellaceae</taxon>
        <taxon>Actinobacillus</taxon>
    </lineage>
</organism>
<dbReference type="HOGENOM" id="CLU_137884_0_0_6"/>
<comment type="subcellular location">
    <subcellularLocation>
        <location evidence="1">Cell membrane</location>
        <topology evidence="1">Multi-pass membrane protein</topology>
    </subcellularLocation>
</comment>
<gene>
    <name evidence="8" type="ordered locus">Asuc_1436</name>
</gene>
<keyword evidence="2" id="KW-1003">Cell membrane</keyword>
<feature type="transmembrane region" description="Helical" evidence="6">
    <location>
        <begin position="128"/>
        <end position="149"/>
    </location>
</feature>
<dbReference type="eggNOG" id="COG1714">
    <property type="taxonomic scope" value="Bacteria"/>
</dbReference>
<keyword evidence="4 6" id="KW-1133">Transmembrane helix</keyword>
<dbReference type="OrthoDB" id="5687500at2"/>
<feature type="transmembrane region" description="Helical" evidence="6">
    <location>
        <begin position="52"/>
        <end position="69"/>
    </location>
</feature>
<keyword evidence="9" id="KW-1185">Reference proteome</keyword>
<dbReference type="EMBL" id="CP000746">
    <property type="protein sequence ID" value="ABR74795.1"/>
    <property type="molecule type" value="Genomic_DNA"/>
</dbReference>
<dbReference type="Pfam" id="PF06271">
    <property type="entry name" value="RDD"/>
    <property type="match status" value="1"/>
</dbReference>
<dbReference type="AlphaFoldDB" id="A6VP98"/>
<feature type="domain" description="RDD" evidence="7">
    <location>
        <begin position="46"/>
        <end position="159"/>
    </location>
</feature>
<protein>
    <submittedName>
        <fullName evidence="8">RDD domain containing protein</fullName>
    </submittedName>
</protein>
<evidence type="ECO:0000313" key="8">
    <source>
        <dbReference type="EMBL" id="ABR74795.1"/>
    </source>
</evidence>
<evidence type="ECO:0000259" key="7">
    <source>
        <dbReference type="Pfam" id="PF06271"/>
    </source>
</evidence>
<name>A6VP98_ACTSZ</name>
<keyword evidence="3 6" id="KW-0812">Transmembrane</keyword>
<evidence type="ECO:0000256" key="2">
    <source>
        <dbReference type="ARBA" id="ARBA00022475"/>
    </source>
</evidence>
<dbReference type="PANTHER" id="PTHR36115:SF4">
    <property type="entry name" value="MEMBRANE PROTEIN"/>
    <property type="match status" value="1"/>
</dbReference>
<evidence type="ECO:0000256" key="1">
    <source>
        <dbReference type="ARBA" id="ARBA00004651"/>
    </source>
</evidence>
<dbReference type="PANTHER" id="PTHR36115">
    <property type="entry name" value="PROLINE-RICH ANTIGEN HOMOLOG-RELATED"/>
    <property type="match status" value="1"/>
</dbReference>
<proteinExistence type="predicted"/>
<dbReference type="InterPro" id="IPR010432">
    <property type="entry name" value="RDD"/>
</dbReference>
<sequence>MNLNDVSPNLNVESFMSFELDKLSHSQQDATFTANSTTANGNIPLAGRFKRWIASLINSVILAVFTGIGSIEPTGILLIVASVGYFALQIWYMKNYQQTLGKRLLDLKVIDYVTHRPLSLDRYIFRECIECVFGVFSITIFSAACAFINKERRSLIDLMFSTVVVKLN</sequence>
<dbReference type="Proteomes" id="UP000001114">
    <property type="component" value="Chromosome"/>
</dbReference>
<accession>A6VP98</accession>
<evidence type="ECO:0000256" key="4">
    <source>
        <dbReference type="ARBA" id="ARBA00022989"/>
    </source>
</evidence>
<keyword evidence="5 6" id="KW-0472">Membrane</keyword>
<evidence type="ECO:0000256" key="6">
    <source>
        <dbReference type="SAM" id="Phobius"/>
    </source>
</evidence>
<evidence type="ECO:0000313" key="9">
    <source>
        <dbReference type="Proteomes" id="UP000001114"/>
    </source>
</evidence>
<feature type="transmembrane region" description="Helical" evidence="6">
    <location>
        <begin position="75"/>
        <end position="93"/>
    </location>
</feature>
<dbReference type="GO" id="GO:0005886">
    <property type="term" value="C:plasma membrane"/>
    <property type="evidence" value="ECO:0007669"/>
    <property type="project" value="UniProtKB-SubCell"/>
</dbReference>
<dbReference type="InterPro" id="IPR051791">
    <property type="entry name" value="Pra-immunoreactive"/>
</dbReference>